<dbReference type="RefSeq" id="WP_381181987.1">
    <property type="nucleotide sequence ID" value="NZ_JBHSFK010000056.1"/>
</dbReference>
<dbReference type="Proteomes" id="UP001595839">
    <property type="component" value="Unassembled WGS sequence"/>
</dbReference>
<name>A0ABV9B620_9ACTN</name>
<evidence type="ECO:0000313" key="3">
    <source>
        <dbReference type="Proteomes" id="UP001595839"/>
    </source>
</evidence>
<sequence>MAGAGNGNEATWRVLAGIGGVGVGIGLIAGVPVLSLMGALFVFVGLIGLMATRSK</sequence>
<keyword evidence="1" id="KW-1133">Transmembrane helix</keyword>
<evidence type="ECO:0000313" key="2">
    <source>
        <dbReference type="EMBL" id="MFC4507449.1"/>
    </source>
</evidence>
<keyword evidence="1" id="KW-0472">Membrane</keyword>
<feature type="transmembrane region" description="Helical" evidence="1">
    <location>
        <begin position="20"/>
        <end position="49"/>
    </location>
</feature>
<comment type="caution">
    <text evidence="2">The sequence shown here is derived from an EMBL/GenBank/DDBJ whole genome shotgun (WGS) entry which is preliminary data.</text>
</comment>
<reference evidence="3" key="1">
    <citation type="journal article" date="2019" name="Int. J. Syst. Evol. Microbiol.">
        <title>The Global Catalogue of Microorganisms (GCM) 10K type strain sequencing project: providing services to taxonomists for standard genome sequencing and annotation.</title>
        <authorList>
            <consortium name="The Broad Institute Genomics Platform"/>
            <consortium name="The Broad Institute Genome Sequencing Center for Infectious Disease"/>
            <person name="Wu L."/>
            <person name="Ma J."/>
        </authorList>
    </citation>
    <scope>NUCLEOTIDE SEQUENCE [LARGE SCALE GENOMIC DNA]</scope>
    <source>
        <strain evidence="3">CGMCC 4.7177</strain>
    </source>
</reference>
<accession>A0ABV9B620</accession>
<evidence type="ECO:0000256" key="1">
    <source>
        <dbReference type="SAM" id="Phobius"/>
    </source>
</evidence>
<keyword evidence="3" id="KW-1185">Reference proteome</keyword>
<dbReference type="EMBL" id="JBHSFK010000056">
    <property type="protein sequence ID" value="MFC4507449.1"/>
    <property type="molecule type" value="Genomic_DNA"/>
</dbReference>
<gene>
    <name evidence="2" type="ORF">ACFPIH_49970</name>
</gene>
<protein>
    <submittedName>
        <fullName evidence="2">Uncharacterized protein</fullName>
    </submittedName>
</protein>
<organism evidence="2 3">
    <name type="scientific">Streptomyces vulcanius</name>
    <dbReference type="NCBI Taxonomy" id="1441876"/>
    <lineage>
        <taxon>Bacteria</taxon>
        <taxon>Bacillati</taxon>
        <taxon>Actinomycetota</taxon>
        <taxon>Actinomycetes</taxon>
        <taxon>Kitasatosporales</taxon>
        <taxon>Streptomycetaceae</taxon>
        <taxon>Streptomyces</taxon>
    </lineage>
</organism>
<keyword evidence="1" id="KW-0812">Transmembrane</keyword>
<proteinExistence type="predicted"/>